<organism evidence="10 11">
    <name type="scientific">Aspergillus avenaceus</name>
    <dbReference type="NCBI Taxonomy" id="36643"/>
    <lineage>
        <taxon>Eukaryota</taxon>
        <taxon>Fungi</taxon>
        <taxon>Dikarya</taxon>
        <taxon>Ascomycota</taxon>
        <taxon>Pezizomycotina</taxon>
        <taxon>Eurotiomycetes</taxon>
        <taxon>Eurotiomycetidae</taxon>
        <taxon>Eurotiales</taxon>
        <taxon>Aspergillaceae</taxon>
        <taxon>Aspergillus</taxon>
        <taxon>Aspergillus subgen. Circumdati</taxon>
    </lineage>
</organism>
<dbReference type="Pfam" id="PF01764">
    <property type="entry name" value="Lipase_3"/>
    <property type="match status" value="1"/>
</dbReference>
<dbReference type="EMBL" id="ML742031">
    <property type="protein sequence ID" value="KAE8154176.1"/>
    <property type="molecule type" value="Genomic_DNA"/>
</dbReference>
<keyword evidence="8" id="KW-0732">Signal</keyword>
<keyword evidence="2" id="KW-0719">Serine esterase</keyword>
<proteinExistence type="inferred from homology"/>
<dbReference type="GO" id="GO:0045493">
    <property type="term" value="P:xylan catabolic process"/>
    <property type="evidence" value="ECO:0007669"/>
    <property type="project" value="UniProtKB-KW"/>
</dbReference>
<evidence type="ECO:0000313" key="11">
    <source>
        <dbReference type="Proteomes" id="UP000325780"/>
    </source>
</evidence>
<feature type="domain" description="Fungal lipase-type" evidence="9">
    <location>
        <begin position="98"/>
        <end position="229"/>
    </location>
</feature>
<dbReference type="AlphaFoldDB" id="A0A5N6U6E3"/>
<keyword evidence="3" id="KW-0858">Xylan degradation</keyword>
<dbReference type="PANTHER" id="PTHR46640:SF3">
    <property type="entry name" value="LIPASE LIH1-RELATED"/>
    <property type="match status" value="1"/>
</dbReference>
<dbReference type="GO" id="GO:0006629">
    <property type="term" value="P:lipid metabolic process"/>
    <property type="evidence" value="ECO:0007669"/>
    <property type="project" value="InterPro"/>
</dbReference>
<evidence type="ECO:0000256" key="3">
    <source>
        <dbReference type="ARBA" id="ARBA00022651"/>
    </source>
</evidence>
<protein>
    <recommendedName>
        <fullName evidence="1">feruloyl esterase</fullName>
        <ecNumber evidence="1">3.1.1.73</ecNumber>
    </recommendedName>
    <alternativeName>
        <fullName evidence="7">Ferulic acid esterase A</fullName>
    </alternativeName>
</protein>
<dbReference type="EC" id="3.1.1.73" evidence="1"/>
<feature type="chain" id="PRO_5024867877" description="feruloyl esterase" evidence="8">
    <location>
        <begin position="20"/>
        <end position="231"/>
    </location>
</feature>
<dbReference type="Proteomes" id="UP000325780">
    <property type="component" value="Unassembled WGS sequence"/>
</dbReference>
<sequence>MVKLSLMLIIVACVWRCCAIPLRHSGKGASPYPNSTATSDYREATFEELQRAAKHSAAAYTICPGKAFDVYLTKYFTHLLTGTEGYVGYSTNRKVIAVVFRGSTSFIDVANNLDTKTVVPHIPNVEFPLGAGIMQGIYRPYMSVHDEIVMQIANLQLRYPDYAIEITGHSLGGSLVYLAHIAINQIFKDSNITSYALSAYPIGNQVYANFGAAQRGVLFRGNPKDDGVPVS</sequence>
<evidence type="ECO:0000256" key="8">
    <source>
        <dbReference type="SAM" id="SignalP"/>
    </source>
</evidence>
<comment type="similarity">
    <text evidence="6">Belongs to the AB hydrolase superfamily. FaeA family.</text>
</comment>
<feature type="signal peptide" evidence="8">
    <location>
        <begin position="1"/>
        <end position="19"/>
    </location>
</feature>
<accession>A0A5N6U6E3</accession>
<comment type="catalytic activity">
    <reaction evidence="5">
        <text>feruloyl-polysaccharide + H2O = ferulate + polysaccharide.</text>
        <dbReference type="EC" id="3.1.1.73"/>
    </reaction>
</comment>
<gene>
    <name evidence="10" type="ORF">BDV25DRAFT_136102</name>
</gene>
<dbReference type="GO" id="GO:0030600">
    <property type="term" value="F:feruloyl esterase activity"/>
    <property type="evidence" value="ECO:0007669"/>
    <property type="project" value="UniProtKB-EC"/>
</dbReference>
<dbReference type="CDD" id="cd00519">
    <property type="entry name" value="Lipase_3"/>
    <property type="match status" value="1"/>
</dbReference>
<dbReference type="PANTHER" id="PTHR46640">
    <property type="entry name" value="TRIACYLGLYCEROL LIPASE, PUTATIVE (AFU_ORTHOLOGUE AFUA_6G06510)-RELATED"/>
    <property type="match status" value="1"/>
</dbReference>
<evidence type="ECO:0000256" key="2">
    <source>
        <dbReference type="ARBA" id="ARBA00022487"/>
    </source>
</evidence>
<evidence type="ECO:0000256" key="6">
    <source>
        <dbReference type="ARBA" id="ARBA00037991"/>
    </source>
</evidence>
<dbReference type="SUPFAM" id="SSF53474">
    <property type="entry name" value="alpha/beta-Hydrolases"/>
    <property type="match status" value="1"/>
</dbReference>
<evidence type="ECO:0000313" key="10">
    <source>
        <dbReference type="EMBL" id="KAE8154176.1"/>
    </source>
</evidence>
<evidence type="ECO:0000256" key="1">
    <source>
        <dbReference type="ARBA" id="ARBA00013091"/>
    </source>
</evidence>
<dbReference type="InterPro" id="IPR029058">
    <property type="entry name" value="AB_hydrolase_fold"/>
</dbReference>
<dbReference type="Gene3D" id="3.40.50.1820">
    <property type="entry name" value="alpha/beta hydrolase"/>
    <property type="match status" value="1"/>
</dbReference>
<reference evidence="10 11" key="1">
    <citation type="submission" date="2019-04" db="EMBL/GenBank/DDBJ databases">
        <title>Friends and foes A comparative genomics study of 23 Aspergillus species from section Flavi.</title>
        <authorList>
            <consortium name="DOE Joint Genome Institute"/>
            <person name="Kjaerbolling I."/>
            <person name="Vesth T."/>
            <person name="Frisvad J.C."/>
            <person name="Nybo J.L."/>
            <person name="Theobald S."/>
            <person name="Kildgaard S."/>
            <person name="Isbrandt T."/>
            <person name="Kuo A."/>
            <person name="Sato A."/>
            <person name="Lyhne E.K."/>
            <person name="Kogle M.E."/>
            <person name="Wiebenga A."/>
            <person name="Kun R.S."/>
            <person name="Lubbers R.J."/>
            <person name="Makela M.R."/>
            <person name="Barry K."/>
            <person name="Chovatia M."/>
            <person name="Clum A."/>
            <person name="Daum C."/>
            <person name="Haridas S."/>
            <person name="He G."/>
            <person name="LaButti K."/>
            <person name="Lipzen A."/>
            <person name="Mondo S."/>
            <person name="Riley R."/>
            <person name="Salamov A."/>
            <person name="Simmons B.A."/>
            <person name="Magnuson J.K."/>
            <person name="Henrissat B."/>
            <person name="Mortensen U.H."/>
            <person name="Larsen T.O."/>
            <person name="Devries R.P."/>
            <person name="Grigoriev I.V."/>
            <person name="Machida M."/>
            <person name="Baker S.E."/>
            <person name="Andersen M.R."/>
        </authorList>
    </citation>
    <scope>NUCLEOTIDE SEQUENCE [LARGE SCALE GENOMIC DNA]</scope>
    <source>
        <strain evidence="10 11">IBT 18842</strain>
    </source>
</reference>
<name>A0A5N6U6E3_ASPAV</name>
<dbReference type="InterPro" id="IPR002921">
    <property type="entry name" value="Fungal_lipase-type"/>
</dbReference>
<dbReference type="InterPro" id="IPR051299">
    <property type="entry name" value="AB_hydrolase_lip/est"/>
</dbReference>
<keyword evidence="11" id="KW-1185">Reference proteome</keyword>
<dbReference type="OrthoDB" id="426718at2759"/>
<evidence type="ECO:0000256" key="7">
    <source>
        <dbReference type="ARBA" id="ARBA00041313"/>
    </source>
</evidence>
<evidence type="ECO:0000256" key="4">
    <source>
        <dbReference type="ARBA" id="ARBA00022801"/>
    </source>
</evidence>
<keyword evidence="4 10" id="KW-0378">Hydrolase</keyword>
<keyword evidence="3" id="KW-0624">Polysaccharide degradation</keyword>
<keyword evidence="3" id="KW-0119">Carbohydrate metabolism</keyword>
<evidence type="ECO:0000259" key="9">
    <source>
        <dbReference type="Pfam" id="PF01764"/>
    </source>
</evidence>
<evidence type="ECO:0000256" key="5">
    <source>
        <dbReference type="ARBA" id="ARBA00034075"/>
    </source>
</evidence>